<evidence type="ECO:0000259" key="1">
    <source>
        <dbReference type="Pfam" id="PF13302"/>
    </source>
</evidence>
<organism evidence="2 3">
    <name type="scientific">Sphingobacterium mizutaii</name>
    <dbReference type="NCBI Taxonomy" id="1010"/>
    <lineage>
        <taxon>Bacteria</taxon>
        <taxon>Pseudomonadati</taxon>
        <taxon>Bacteroidota</taxon>
        <taxon>Sphingobacteriia</taxon>
        <taxon>Sphingobacteriales</taxon>
        <taxon>Sphingobacteriaceae</taxon>
        <taxon>Sphingobacterium</taxon>
    </lineage>
</organism>
<dbReference type="Gene3D" id="3.40.630.30">
    <property type="match status" value="1"/>
</dbReference>
<dbReference type="PANTHER" id="PTHR43792:SF16">
    <property type="entry name" value="N-ACETYLTRANSFERASE DOMAIN-CONTAINING PROTEIN"/>
    <property type="match status" value="1"/>
</dbReference>
<dbReference type="Pfam" id="PF13302">
    <property type="entry name" value="Acetyltransf_3"/>
    <property type="match status" value="1"/>
</dbReference>
<dbReference type="GO" id="GO:0016747">
    <property type="term" value="F:acyltransferase activity, transferring groups other than amino-acyl groups"/>
    <property type="evidence" value="ECO:0007669"/>
    <property type="project" value="InterPro"/>
</dbReference>
<evidence type="ECO:0000313" key="3">
    <source>
        <dbReference type="Proteomes" id="UP000215355"/>
    </source>
</evidence>
<dbReference type="InterPro" id="IPR016181">
    <property type="entry name" value="Acyl_CoA_acyltransferase"/>
</dbReference>
<dbReference type="SUPFAM" id="SSF55729">
    <property type="entry name" value="Acyl-CoA N-acyltransferases (Nat)"/>
    <property type="match status" value="1"/>
</dbReference>
<name>A0AAJ4XE86_9SPHI</name>
<feature type="domain" description="N-acetyltransferase" evidence="1">
    <location>
        <begin position="9"/>
        <end position="105"/>
    </location>
</feature>
<dbReference type="InterPro" id="IPR000182">
    <property type="entry name" value="GNAT_dom"/>
</dbReference>
<dbReference type="InterPro" id="IPR051531">
    <property type="entry name" value="N-acetyltransferase"/>
</dbReference>
<reference evidence="2 3" key="1">
    <citation type="submission" date="2017-06" db="EMBL/GenBank/DDBJ databases">
        <authorList>
            <consortium name="Pathogen Informatics"/>
        </authorList>
    </citation>
    <scope>NUCLEOTIDE SEQUENCE [LARGE SCALE GENOMIC DNA]</scope>
    <source>
        <strain evidence="2 3">NCTC12149</strain>
    </source>
</reference>
<dbReference type="EMBL" id="LT906468">
    <property type="protein sequence ID" value="SNV51754.1"/>
    <property type="molecule type" value="Genomic_DNA"/>
</dbReference>
<sequence length="119" mass="13894">MSTVSETKRLILREISTADRNDMFEMDADPEVHQYIFNQPVKSIQEIDEAIQFIKTQYLENGVARWAIIKKDGMEMIGWCGLKYIKEPLNGISNFYDLGYRLKRKLGEMDLPQRHVLPA</sequence>
<dbReference type="KEGG" id="smiz:4412673_02512"/>
<gene>
    <name evidence="2" type="ORF">SAMEA4412673_02512</name>
</gene>
<protein>
    <recommendedName>
        <fullName evidence="1">N-acetyltransferase domain-containing protein</fullName>
    </recommendedName>
</protein>
<dbReference type="AlphaFoldDB" id="A0AAJ4XE86"/>
<dbReference type="PANTHER" id="PTHR43792">
    <property type="entry name" value="GNAT FAMILY, PUTATIVE (AFU_ORTHOLOGUE AFUA_3G00765)-RELATED-RELATED"/>
    <property type="match status" value="1"/>
</dbReference>
<evidence type="ECO:0000313" key="2">
    <source>
        <dbReference type="EMBL" id="SNV51754.1"/>
    </source>
</evidence>
<proteinExistence type="predicted"/>
<accession>A0AAJ4XE86</accession>
<dbReference type="Proteomes" id="UP000215355">
    <property type="component" value="Chromosome 1"/>
</dbReference>